<dbReference type="EMBL" id="ML996082">
    <property type="protein sequence ID" value="KAF2156346.1"/>
    <property type="molecule type" value="Genomic_DNA"/>
</dbReference>
<name>A0A9P4J777_9PEZI</name>
<sequence>MYGCSKDQFHVGWICALSIEAAAAMLMLDEIFDDLDGQHKDDTNSYTLGRIGNHMIVIACLPHGEYGTNSAATVAANMVNTFSNSLRIGLLVGIGGAIPSPTDDIRLGDIVISSPKKTYGGVVQHDMGKLQNDFEQTGSLNEPPRSLLTAVARLESKIQAFGPQYPTFIQQAIEKSSRGEADFSRPDQETDKLFNCESEPVEIRREARDSSRPRLHYGIIASGNQVIRNGIQRDLIGKRTGAICCEMEAAGLMNSFPCIVIRGICDYSDCHKNKQWQAYAAVTAAAYAKELLLNIPNRQVSEEKLVSELCGTRP</sequence>
<dbReference type="Proteomes" id="UP000799439">
    <property type="component" value="Unassembled WGS sequence"/>
</dbReference>
<reference evidence="2" key="1">
    <citation type="journal article" date="2020" name="Stud. Mycol.">
        <title>101 Dothideomycetes genomes: a test case for predicting lifestyles and emergence of pathogens.</title>
        <authorList>
            <person name="Haridas S."/>
            <person name="Albert R."/>
            <person name="Binder M."/>
            <person name="Bloem J."/>
            <person name="Labutti K."/>
            <person name="Salamov A."/>
            <person name="Andreopoulos B."/>
            <person name="Baker S."/>
            <person name="Barry K."/>
            <person name="Bills G."/>
            <person name="Bluhm B."/>
            <person name="Cannon C."/>
            <person name="Castanera R."/>
            <person name="Culley D."/>
            <person name="Daum C."/>
            <person name="Ezra D."/>
            <person name="Gonzalez J."/>
            <person name="Henrissat B."/>
            <person name="Kuo A."/>
            <person name="Liang C."/>
            <person name="Lipzen A."/>
            <person name="Lutzoni F."/>
            <person name="Magnuson J."/>
            <person name="Mondo S."/>
            <person name="Nolan M."/>
            <person name="Ohm R."/>
            <person name="Pangilinan J."/>
            <person name="Park H.-J."/>
            <person name="Ramirez L."/>
            <person name="Alfaro M."/>
            <person name="Sun H."/>
            <person name="Tritt A."/>
            <person name="Yoshinaga Y."/>
            <person name="Zwiers L.-H."/>
            <person name="Turgeon B."/>
            <person name="Goodwin S."/>
            <person name="Spatafora J."/>
            <person name="Crous P."/>
            <person name="Grigoriev I."/>
        </authorList>
    </citation>
    <scope>NUCLEOTIDE SEQUENCE</scope>
    <source>
        <strain evidence="2">CBS 260.36</strain>
    </source>
</reference>
<keyword evidence="3" id="KW-1185">Reference proteome</keyword>
<comment type="caution">
    <text evidence="2">The sequence shown here is derived from an EMBL/GenBank/DDBJ whole genome shotgun (WGS) entry which is preliminary data.</text>
</comment>
<dbReference type="Pfam" id="PF01048">
    <property type="entry name" value="PNP_UDP_1"/>
    <property type="match status" value="1"/>
</dbReference>
<organism evidence="2 3">
    <name type="scientific">Myriangium duriaei CBS 260.36</name>
    <dbReference type="NCBI Taxonomy" id="1168546"/>
    <lineage>
        <taxon>Eukaryota</taxon>
        <taxon>Fungi</taxon>
        <taxon>Dikarya</taxon>
        <taxon>Ascomycota</taxon>
        <taxon>Pezizomycotina</taxon>
        <taxon>Dothideomycetes</taxon>
        <taxon>Dothideomycetidae</taxon>
        <taxon>Myriangiales</taxon>
        <taxon>Myriangiaceae</taxon>
        <taxon>Myriangium</taxon>
    </lineage>
</organism>
<dbReference type="PANTHER" id="PTHR46082:SF11">
    <property type="entry name" value="AAA+ ATPASE DOMAIN-CONTAINING PROTEIN-RELATED"/>
    <property type="match status" value="1"/>
</dbReference>
<dbReference type="GO" id="GO:0009116">
    <property type="term" value="P:nucleoside metabolic process"/>
    <property type="evidence" value="ECO:0007669"/>
    <property type="project" value="InterPro"/>
</dbReference>
<dbReference type="PANTHER" id="PTHR46082">
    <property type="entry name" value="ATP/GTP-BINDING PROTEIN-RELATED"/>
    <property type="match status" value="1"/>
</dbReference>
<dbReference type="Gene3D" id="3.40.50.1580">
    <property type="entry name" value="Nucleoside phosphorylase domain"/>
    <property type="match status" value="1"/>
</dbReference>
<dbReference type="InterPro" id="IPR000845">
    <property type="entry name" value="Nucleoside_phosphorylase_d"/>
</dbReference>
<dbReference type="OrthoDB" id="1577640at2759"/>
<dbReference type="AlphaFoldDB" id="A0A9P4J777"/>
<evidence type="ECO:0000259" key="1">
    <source>
        <dbReference type="Pfam" id="PF01048"/>
    </source>
</evidence>
<evidence type="ECO:0000313" key="3">
    <source>
        <dbReference type="Proteomes" id="UP000799439"/>
    </source>
</evidence>
<evidence type="ECO:0000313" key="2">
    <source>
        <dbReference type="EMBL" id="KAF2156346.1"/>
    </source>
</evidence>
<protein>
    <submittedName>
        <fullName evidence="2">Purine and uridine phosphorylase</fullName>
    </submittedName>
</protein>
<dbReference type="GO" id="GO:0003824">
    <property type="term" value="F:catalytic activity"/>
    <property type="evidence" value="ECO:0007669"/>
    <property type="project" value="InterPro"/>
</dbReference>
<feature type="domain" description="Nucleoside phosphorylase" evidence="1">
    <location>
        <begin position="14"/>
        <end position="285"/>
    </location>
</feature>
<proteinExistence type="predicted"/>
<dbReference type="InterPro" id="IPR053137">
    <property type="entry name" value="NLR-like"/>
</dbReference>
<gene>
    <name evidence="2" type="ORF">K461DRAFT_94673</name>
</gene>
<dbReference type="SUPFAM" id="SSF53167">
    <property type="entry name" value="Purine and uridine phosphorylases"/>
    <property type="match status" value="1"/>
</dbReference>
<accession>A0A9P4J777</accession>
<dbReference type="InterPro" id="IPR035994">
    <property type="entry name" value="Nucleoside_phosphorylase_sf"/>
</dbReference>